<sequence length="686" mass="73932">MQWEIEKTMKAYSQPAPPTPWSHDLAKPEVDESAFVHSFSNLIGDVRVGAGVLVAPGTSIRADEGSPFAIGSGTNIQDGVVVHGLEQGRVVGDDGNSYSVWIGRDACITHMALIHGPAYVGDKCFIGFRSTVFNARVGAGCIVMMHALIQDVEIPPGKYVPSGAVITTQQQADRLPDVRPGDEKFARHVVEVNEALRAGYRCASDEACIRNVRDSEVPEMSSNNGNGNGRYGGSALLSDEAIAQIRSLLAQGYRIGAEYADQRRFRVNSWQSCPPILSQRESEAIATLEGYLAEHAGEYVRAIGIDPAAKRRVLEMTVQYPNGKPAPVRGATKIAARATNGAVGNGNGARSAGFGDDLVGQVRSLLASGCRVGYEYADDRRFRRNSWQSGTPIQSQTIDRVMAELQTGIAEHAGDYVRLLGVDPRAKRRVAEVLIHKPGAAATVARGGGSAVNGRQSIPSNGAFREAALDTAIVEWLRAPVAQGCRIATEYADPRRFRVNSWQSEPPLTSASLQQVVSELAARVQAHPGEYVRAIAIDANVKRRVGQLVVQRPNGKVSTSAGSFNGGSANSFNSFGSSNGNGHGNGLSNGNGYSRAIDSTRLGRETLEQVRSLLAQGYQIGTEHADKRRFRVNSWQSCSPIQSERERDVVAALEACLDEHQGEYVRLLGIDPKAKRRVLETTIQRP</sequence>
<feature type="active site" description="Proton donor/acceptor" evidence="10">
    <location>
        <position position="64"/>
    </location>
</feature>
<dbReference type="SMART" id="SM00961">
    <property type="entry name" value="RuBisCO_small"/>
    <property type="match status" value="4"/>
</dbReference>
<evidence type="ECO:0000256" key="1">
    <source>
        <dbReference type="ARBA" id="ARBA00022531"/>
    </source>
</evidence>
<feature type="domain" description="Ribulose bisphosphate carboxylase small subunit" evidence="13">
    <location>
        <begin position="460"/>
        <end position="553"/>
    </location>
</feature>
<evidence type="ECO:0000256" key="7">
    <source>
        <dbReference type="ARBA" id="ARBA00023669"/>
    </source>
</evidence>
<dbReference type="eggNOG" id="COG4451">
    <property type="taxonomic scope" value="Bacteria"/>
</dbReference>
<dbReference type="InterPro" id="IPR011004">
    <property type="entry name" value="Trimer_LpxA-like_sf"/>
</dbReference>
<name>U5DIC4_9CHRO</name>
<protein>
    <recommendedName>
        <fullName evidence="6">Carboxysome assembly protein CcmM</fullName>
    </recommendedName>
    <alternativeName>
        <fullName evidence="9">Carbon dioxide concentrating mechanism protein CcmM</fullName>
    </alternativeName>
</protein>
<comment type="caution">
    <text evidence="14">The sequence shown here is derived from an EMBL/GenBank/DDBJ whole genome shotgun (WGS) entry which is preliminary data.</text>
</comment>
<dbReference type="PIRSF" id="PIRSF037250">
    <property type="entry name" value="CcmM"/>
    <property type="match status" value="1"/>
</dbReference>
<evidence type="ECO:0000256" key="6">
    <source>
        <dbReference type="ARBA" id="ARBA00023636"/>
    </source>
</evidence>
<comment type="subcellular location">
    <subcellularLocation>
        <location evidence="4">Carboxysome</location>
    </subcellularLocation>
</comment>
<keyword evidence="12" id="KW-1015">Disulfide bond</keyword>
<dbReference type="InterPro" id="IPR052265">
    <property type="entry name" value="Gamma-CA"/>
</dbReference>
<feature type="domain" description="Ribulose bisphosphate carboxylase small subunit" evidence="13">
    <location>
        <begin position="230"/>
        <end position="321"/>
    </location>
</feature>
<feature type="domain" description="Ribulose bisphosphate carboxylase small subunit" evidence="13">
    <location>
        <begin position="593"/>
        <end position="686"/>
    </location>
</feature>
<dbReference type="InterPro" id="IPR017156">
    <property type="entry name" value="CcmM"/>
</dbReference>
<dbReference type="InParanoid" id="U5DIC4"/>
<keyword evidence="7" id="KW-1282">Carboxysome</keyword>
<feature type="disulfide bond" evidence="12">
    <location>
        <begin position="202"/>
        <end position="208"/>
    </location>
</feature>
<evidence type="ECO:0000256" key="3">
    <source>
        <dbReference type="ARBA" id="ARBA00023300"/>
    </source>
</evidence>
<dbReference type="InterPro" id="IPR000894">
    <property type="entry name" value="RuBisCO_ssu_dom"/>
</dbReference>
<evidence type="ECO:0000256" key="4">
    <source>
        <dbReference type="ARBA" id="ARBA00023587"/>
    </source>
</evidence>
<dbReference type="STRING" id="582515.KR51_00019900"/>
<keyword evidence="11" id="KW-0862">Zinc</keyword>
<reference evidence="14 15" key="1">
    <citation type="submission" date="2013-05" db="EMBL/GenBank/DDBJ databases">
        <title>Draft genome sequence of Rubidibacter lacunae KORDI 51-2.</title>
        <authorList>
            <person name="Choi D.H."/>
            <person name="Noh J.H."/>
            <person name="Kwon K.-K."/>
            <person name="Lee J.-H."/>
            <person name="Ryu J.-Y."/>
        </authorList>
    </citation>
    <scope>NUCLEOTIDE SEQUENCE [LARGE SCALE GENOMIC DNA]</scope>
    <source>
        <strain evidence="14 15">KORDI 51-2</strain>
    </source>
</reference>
<dbReference type="EMBL" id="ASSJ01000049">
    <property type="protein sequence ID" value="ERN41421.1"/>
    <property type="molecule type" value="Genomic_DNA"/>
</dbReference>
<dbReference type="InterPro" id="IPR047223">
    <property type="entry name" value="CA_gamma_LbH"/>
</dbReference>
<evidence type="ECO:0000313" key="15">
    <source>
        <dbReference type="Proteomes" id="UP000016960"/>
    </source>
</evidence>
<keyword evidence="8" id="KW-1283">Bacterial microcompartment</keyword>
<dbReference type="PANTHER" id="PTHR43360">
    <property type="entry name" value="CARBON DIOXIDE CONCENTRATING MECHANISM PROTEIN CCMM"/>
    <property type="match status" value="1"/>
</dbReference>
<dbReference type="AlphaFoldDB" id="U5DIC4"/>
<keyword evidence="2" id="KW-0677">Repeat</keyword>
<dbReference type="GO" id="GO:0015977">
    <property type="term" value="P:carbon fixation"/>
    <property type="evidence" value="ECO:0007669"/>
    <property type="project" value="UniProtKB-KW"/>
</dbReference>
<dbReference type="CDD" id="cd00710">
    <property type="entry name" value="LbH_gamma_CA"/>
    <property type="match status" value="1"/>
</dbReference>
<dbReference type="eggNOG" id="COG0663">
    <property type="taxonomic scope" value="Bacteria"/>
</dbReference>
<evidence type="ECO:0000256" key="9">
    <source>
        <dbReference type="ARBA" id="ARBA00030397"/>
    </source>
</evidence>
<evidence type="ECO:0000313" key="14">
    <source>
        <dbReference type="EMBL" id="ERN41421.1"/>
    </source>
</evidence>
<proteinExistence type="inferred from homology"/>
<dbReference type="Pfam" id="PF00101">
    <property type="entry name" value="RuBisCO_small"/>
    <property type="match status" value="4"/>
</dbReference>
<feature type="domain" description="Ribulose bisphosphate carboxylase small subunit" evidence="13">
    <location>
        <begin position="345"/>
        <end position="438"/>
    </location>
</feature>
<evidence type="ECO:0000256" key="11">
    <source>
        <dbReference type="PIRSR" id="PIRSR037250-51"/>
    </source>
</evidence>
<comment type="similarity">
    <text evidence="5">Belongs to the gamma-class carbonic anhydrase family.</text>
</comment>
<organism evidence="14 15">
    <name type="scientific">Rubidibacter lacunae KORDI 51-2</name>
    <dbReference type="NCBI Taxonomy" id="582515"/>
    <lineage>
        <taxon>Bacteria</taxon>
        <taxon>Bacillati</taxon>
        <taxon>Cyanobacteriota</taxon>
        <taxon>Cyanophyceae</taxon>
        <taxon>Oscillatoriophycideae</taxon>
        <taxon>Chroococcales</taxon>
        <taxon>Aphanothecaceae</taxon>
        <taxon>Rubidibacter</taxon>
    </lineage>
</organism>
<dbReference type="RefSeq" id="WP_022606972.1">
    <property type="nucleotide sequence ID" value="NZ_ASSJ01000049.1"/>
</dbReference>
<keyword evidence="11" id="KW-0479">Metal-binding</keyword>
<dbReference type="Proteomes" id="UP000016960">
    <property type="component" value="Unassembled WGS sequence"/>
</dbReference>
<feature type="binding site" description="in other chain" evidence="11">
    <location>
        <position position="83"/>
    </location>
    <ligand>
        <name>Zn(2+)</name>
        <dbReference type="ChEBI" id="CHEBI:29105"/>
        <note>ligand shared between two neighboring subunits</note>
    </ligand>
</feature>
<evidence type="ECO:0000256" key="12">
    <source>
        <dbReference type="PIRSR" id="PIRSR037250-52"/>
    </source>
</evidence>
<feature type="binding site" evidence="11">
    <location>
        <position position="110"/>
    </location>
    <ligand>
        <name>Zn(2+)</name>
        <dbReference type="ChEBI" id="CHEBI:29105"/>
        <note>ligand shared between two neighboring subunits</note>
    </ligand>
</feature>
<dbReference type="PATRIC" id="fig|582515.4.peg.2240"/>
<evidence type="ECO:0000256" key="2">
    <source>
        <dbReference type="ARBA" id="ARBA00022737"/>
    </source>
</evidence>
<evidence type="ECO:0000256" key="5">
    <source>
        <dbReference type="ARBA" id="ARBA00023595"/>
    </source>
</evidence>
<keyword evidence="1" id="KW-0602">Photosynthesis</keyword>
<evidence type="ECO:0000256" key="10">
    <source>
        <dbReference type="PIRSR" id="PIRSR037250-50"/>
    </source>
</evidence>
<dbReference type="GO" id="GO:0043886">
    <property type="term" value="F:structural constituent of carboxysome shell"/>
    <property type="evidence" value="ECO:0007669"/>
    <property type="project" value="InterPro"/>
</dbReference>
<dbReference type="GO" id="GO:0016740">
    <property type="term" value="F:transferase activity"/>
    <property type="evidence" value="ECO:0007669"/>
    <property type="project" value="UniProtKB-KW"/>
</dbReference>
<evidence type="ECO:0000259" key="13">
    <source>
        <dbReference type="SMART" id="SM00961"/>
    </source>
</evidence>
<dbReference type="Gene3D" id="3.30.190.10">
    <property type="entry name" value="Ribulose bisphosphate carboxylase, small subunit"/>
    <property type="match status" value="4"/>
</dbReference>
<dbReference type="SUPFAM" id="SSF51161">
    <property type="entry name" value="Trimeric LpxA-like enzymes"/>
    <property type="match status" value="1"/>
</dbReference>
<evidence type="ECO:0000256" key="8">
    <source>
        <dbReference type="ARBA" id="ARBA00024446"/>
    </source>
</evidence>
<keyword evidence="3" id="KW-0120">Carbon dioxide fixation</keyword>
<dbReference type="CDD" id="cd00307">
    <property type="entry name" value="RuBisCO_small_like"/>
    <property type="match status" value="3"/>
</dbReference>
<dbReference type="GO" id="GO:0046872">
    <property type="term" value="F:metal ion binding"/>
    <property type="evidence" value="ECO:0007669"/>
    <property type="project" value="UniProtKB-KW"/>
</dbReference>
<dbReference type="GO" id="GO:0031470">
    <property type="term" value="C:carboxysome"/>
    <property type="evidence" value="ECO:0007669"/>
    <property type="project" value="UniProtKB-SubCell"/>
</dbReference>
<dbReference type="Gene3D" id="2.160.10.10">
    <property type="entry name" value="Hexapeptide repeat proteins"/>
    <property type="match status" value="1"/>
</dbReference>
<keyword evidence="14" id="KW-0808">Transferase</keyword>
<accession>U5DIC4</accession>
<dbReference type="SUPFAM" id="SSF55239">
    <property type="entry name" value="RuBisCO, small subunit"/>
    <property type="match status" value="4"/>
</dbReference>
<keyword evidence="15" id="KW-1185">Reference proteome</keyword>
<dbReference type="PANTHER" id="PTHR43360:SF1">
    <property type="entry name" value="CARBOXYSOME ASSEMBLY PROTEIN CCMM"/>
    <property type="match status" value="1"/>
</dbReference>
<dbReference type="InterPro" id="IPR036385">
    <property type="entry name" value="RuBisCO_ssu_sf"/>
</dbReference>
<dbReference type="GO" id="GO:0015979">
    <property type="term" value="P:photosynthesis"/>
    <property type="evidence" value="ECO:0007669"/>
    <property type="project" value="UniProtKB-KW"/>
</dbReference>
<gene>
    <name evidence="14" type="ORF">KR51_00019900</name>
</gene>
<feature type="binding site" description="in other chain" evidence="11">
    <location>
        <position position="115"/>
    </location>
    <ligand>
        <name>Zn(2+)</name>
        <dbReference type="ChEBI" id="CHEBI:29105"/>
        <note>ligand shared between two neighboring subunits</note>
    </ligand>
</feature>